<feature type="compositionally biased region" description="Basic and acidic residues" evidence="1">
    <location>
        <begin position="16"/>
        <end position="26"/>
    </location>
</feature>
<evidence type="ECO:0000313" key="3">
    <source>
        <dbReference type="EMBL" id="KAF6001082.1"/>
    </source>
</evidence>
<dbReference type="InterPro" id="IPR024964">
    <property type="entry name" value="CTLH/CRA"/>
</dbReference>
<dbReference type="Proteomes" id="UP000530660">
    <property type="component" value="Unassembled WGS sequence"/>
</dbReference>
<protein>
    <submittedName>
        <fullName evidence="3">Glucose-induced degradation complex subunit</fullName>
    </submittedName>
</protein>
<reference evidence="3 4" key="1">
    <citation type="journal article" date="2020" name="J. Phycol.">
        <title>Comparative genome analysis reveals Cyanidiococcus gen. nov., a new extremophilic red algal genus sister to Cyanidioschyzon (Cyanidioschyzonaceae, Rhodophyta).</title>
        <authorList>
            <person name="Liu S.-L."/>
            <person name="Chiang Y.-R."/>
            <person name="Yoon H.S."/>
            <person name="Fu H.-Y."/>
        </authorList>
    </citation>
    <scope>NUCLEOTIDE SEQUENCE [LARGE SCALE GENOMIC DNA]</scope>
    <source>
        <strain evidence="3 4">THAL066</strain>
    </source>
</reference>
<name>A0A7J7IDA2_9RHOD</name>
<sequence length="309" mass="35563">MEQAEDSSKSMCLRPEQQRAETHVKEASQSTVPDERTLGLVVLSYLLDGGYERSAYSLCASWRRCGILDRDVASFVGCKSLSERRQWTKLILERGEVHETIVKAGEWLLEHTRPVVCYSGAMALADEPLGDAWEPFALMKKLHPWFVFRACLQQFVEYLRAGEPAQAIAYARRYLRVSLWEHDLHSEKDLPEREWLNELEDRLVLLAYASPEESPLGKLMERQQREDIADELNALVVACERRQTGLGSALERSLRHLWALRSLHEELGKHDSSDVWQELHVPSLSEYLRRPDPVVRSPRQASEDERSTP</sequence>
<comment type="caution">
    <text evidence="3">The sequence shown here is derived from an EMBL/GenBank/DDBJ whole genome shotgun (WGS) entry which is preliminary data.</text>
</comment>
<feature type="domain" description="CRA" evidence="2">
    <location>
        <begin position="162"/>
        <end position="270"/>
    </location>
</feature>
<dbReference type="OrthoDB" id="2415936at2759"/>
<feature type="region of interest" description="Disordered" evidence="1">
    <location>
        <begin position="290"/>
        <end position="309"/>
    </location>
</feature>
<dbReference type="InterPro" id="IPR013144">
    <property type="entry name" value="CRA_dom"/>
</dbReference>
<evidence type="ECO:0000313" key="4">
    <source>
        <dbReference type="Proteomes" id="UP000530660"/>
    </source>
</evidence>
<feature type="region of interest" description="Disordered" evidence="1">
    <location>
        <begin position="1"/>
        <end position="31"/>
    </location>
</feature>
<proteinExistence type="predicted"/>
<organism evidence="3 4">
    <name type="scientific">Cyanidiococcus yangmingshanensis</name>
    <dbReference type="NCBI Taxonomy" id="2690220"/>
    <lineage>
        <taxon>Eukaryota</taxon>
        <taxon>Rhodophyta</taxon>
        <taxon>Bangiophyceae</taxon>
        <taxon>Cyanidiales</taxon>
        <taxon>Cyanidiaceae</taxon>
        <taxon>Cyanidiococcus</taxon>
    </lineage>
</organism>
<dbReference type="SMART" id="SM00757">
    <property type="entry name" value="CRA"/>
    <property type="match status" value="1"/>
</dbReference>
<dbReference type="Pfam" id="PF10607">
    <property type="entry name" value="CTLH"/>
    <property type="match status" value="1"/>
</dbReference>
<gene>
    <name evidence="3" type="primary">GID8_2</name>
    <name evidence="3" type="ORF">F1559_002538</name>
</gene>
<keyword evidence="4" id="KW-1185">Reference proteome</keyword>
<evidence type="ECO:0000259" key="2">
    <source>
        <dbReference type="SMART" id="SM00757"/>
    </source>
</evidence>
<evidence type="ECO:0000256" key="1">
    <source>
        <dbReference type="SAM" id="MobiDB-lite"/>
    </source>
</evidence>
<dbReference type="EMBL" id="VWRR01000016">
    <property type="protein sequence ID" value="KAF6001082.1"/>
    <property type="molecule type" value="Genomic_DNA"/>
</dbReference>
<dbReference type="AlphaFoldDB" id="A0A7J7IDA2"/>
<accession>A0A7J7IDA2</accession>